<proteinExistence type="predicted"/>
<accession>A0A5C5WIY0</accession>
<sequence>MDRLTSLTFCIATPRPVVRQNDEPSNPHYPTVKYSLEDVTRPLAPGVAADRSVKAKGRSAADSRTPTQSHLSEPTSSEFLLVCTAQSLTLDSGTWSFSLESVDGQSVLEASDEEFGDLNRLSLLAAVRGLEAIDGSSAVTLLSHNRYLIRSLSDSLPRWRQNNFVWEHFGRRIDVQHADLWRRVDHALAIHRVEACLVSSRLVSNGKADAARGLRVMPSANVAESSNDSVQWRIDGAHGKGVPAPSGRSSRREQAAPSDNLRRWLLGGAASSRHVSRGQRFTAADLMETA</sequence>
<feature type="region of interest" description="Disordered" evidence="1">
    <location>
        <begin position="46"/>
        <end position="73"/>
    </location>
</feature>
<feature type="region of interest" description="Disordered" evidence="1">
    <location>
        <begin position="234"/>
        <end position="257"/>
    </location>
</feature>
<dbReference type="AlphaFoldDB" id="A0A5C5WIY0"/>
<name>A0A5C5WIY0_9BACT</name>
<evidence type="ECO:0000256" key="1">
    <source>
        <dbReference type="SAM" id="MobiDB-lite"/>
    </source>
</evidence>
<dbReference type="InterPro" id="IPR036397">
    <property type="entry name" value="RNaseH_sf"/>
</dbReference>
<dbReference type="Proteomes" id="UP000316598">
    <property type="component" value="Unassembled WGS sequence"/>
</dbReference>
<dbReference type="SUPFAM" id="SSF53098">
    <property type="entry name" value="Ribonuclease H-like"/>
    <property type="match status" value="1"/>
</dbReference>
<organism evidence="2 3">
    <name type="scientific">Rubripirellula amarantea</name>
    <dbReference type="NCBI Taxonomy" id="2527999"/>
    <lineage>
        <taxon>Bacteria</taxon>
        <taxon>Pseudomonadati</taxon>
        <taxon>Planctomycetota</taxon>
        <taxon>Planctomycetia</taxon>
        <taxon>Pirellulales</taxon>
        <taxon>Pirellulaceae</taxon>
        <taxon>Rubripirellula</taxon>
    </lineage>
</organism>
<dbReference type="GO" id="GO:0003676">
    <property type="term" value="F:nucleic acid binding"/>
    <property type="evidence" value="ECO:0007669"/>
    <property type="project" value="InterPro"/>
</dbReference>
<evidence type="ECO:0000313" key="2">
    <source>
        <dbReference type="EMBL" id="TWT50708.1"/>
    </source>
</evidence>
<reference evidence="2 3" key="1">
    <citation type="submission" date="2019-02" db="EMBL/GenBank/DDBJ databases">
        <title>Deep-cultivation of Planctomycetes and their phenomic and genomic characterization uncovers novel biology.</title>
        <authorList>
            <person name="Wiegand S."/>
            <person name="Jogler M."/>
            <person name="Boedeker C."/>
            <person name="Pinto D."/>
            <person name="Vollmers J."/>
            <person name="Rivas-Marin E."/>
            <person name="Kohn T."/>
            <person name="Peeters S.H."/>
            <person name="Heuer A."/>
            <person name="Rast P."/>
            <person name="Oberbeckmann S."/>
            <person name="Bunk B."/>
            <person name="Jeske O."/>
            <person name="Meyerdierks A."/>
            <person name="Storesund J.E."/>
            <person name="Kallscheuer N."/>
            <person name="Luecker S."/>
            <person name="Lage O.M."/>
            <person name="Pohl T."/>
            <person name="Merkel B.J."/>
            <person name="Hornburger P."/>
            <person name="Mueller R.-W."/>
            <person name="Bruemmer F."/>
            <person name="Labrenz M."/>
            <person name="Spormann A.M."/>
            <person name="Op Den Camp H."/>
            <person name="Overmann J."/>
            <person name="Amann R."/>
            <person name="Jetten M.S.M."/>
            <person name="Mascher T."/>
            <person name="Medema M.H."/>
            <person name="Devos D.P."/>
            <person name="Kaster A.-K."/>
            <person name="Ovreas L."/>
            <person name="Rohde M."/>
            <person name="Galperin M.Y."/>
            <person name="Jogler C."/>
        </authorList>
    </citation>
    <scope>NUCLEOTIDE SEQUENCE [LARGE SCALE GENOMIC DNA]</scope>
    <source>
        <strain evidence="2 3">Pla22</strain>
    </source>
</reference>
<evidence type="ECO:0000313" key="3">
    <source>
        <dbReference type="Proteomes" id="UP000316598"/>
    </source>
</evidence>
<dbReference type="InterPro" id="IPR012337">
    <property type="entry name" value="RNaseH-like_sf"/>
</dbReference>
<gene>
    <name evidence="2" type="ORF">Pla22_34510</name>
</gene>
<dbReference type="Gene3D" id="3.30.420.10">
    <property type="entry name" value="Ribonuclease H-like superfamily/Ribonuclease H"/>
    <property type="match status" value="1"/>
</dbReference>
<protein>
    <submittedName>
        <fullName evidence="2">Ribonuclease H</fullName>
    </submittedName>
</protein>
<comment type="caution">
    <text evidence="2">The sequence shown here is derived from an EMBL/GenBank/DDBJ whole genome shotgun (WGS) entry which is preliminary data.</text>
</comment>
<feature type="compositionally biased region" description="Polar residues" evidence="1">
    <location>
        <begin position="62"/>
        <end position="73"/>
    </location>
</feature>
<dbReference type="EMBL" id="SJPI01000002">
    <property type="protein sequence ID" value="TWT50708.1"/>
    <property type="molecule type" value="Genomic_DNA"/>
</dbReference>
<keyword evidence="3" id="KW-1185">Reference proteome</keyword>